<dbReference type="Pfam" id="PF07703">
    <property type="entry name" value="A2M_BRD"/>
    <property type="match status" value="1"/>
</dbReference>
<organism evidence="7 8">
    <name type="scientific">Segnochrobactrum spirostomi</name>
    <dbReference type="NCBI Taxonomy" id="2608987"/>
    <lineage>
        <taxon>Bacteria</taxon>
        <taxon>Pseudomonadati</taxon>
        <taxon>Pseudomonadota</taxon>
        <taxon>Alphaproteobacteria</taxon>
        <taxon>Hyphomicrobiales</taxon>
        <taxon>Segnochrobactraceae</taxon>
        <taxon>Segnochrobactrum</taxon>
    </lineage>
</organism>
<protein>
    <submittedName>
        <fullName evidence="7">Alpha-2-macroglobulin family protein</fullName>
    </submittedName>
</protein>
<dbReference type="InterPro" id="IPR041203">
    <property type="entry name" value="Bact_A2M_MG5"/>
</dbReference>
<dbReference type="Gene3D" id="3.50.4.10">
    <property type="entry name" value="Hepatocyte Growth Factor"/>
    <property type="match status" value="1"/>
</dbReference>
<dbReference type="PANTHER" id="PTHR40094:SF1">
    <property type="entry name" value="UBIQUITIN DOMAIN-CONTAINING PROTEIN"/>
    <property type="match status" value="1"/>
</dbReference>
<evidence type="ECO:0000256" key="5">
    <source>
        <dbReference type="SAM" id="SignalP"/>
    </source>
</evidence>
<dbReference type="GO" id="GO:0005615">
    <property type="term" value="C:extracellular space"/>
    <property type="evidence" value="ECO:0007669"/>
    <property type="project" value="InterPro"/>
</dbReference>
<dbReference type="Pfam" id="PF17972">
    <property type="entry name" value="bMG5"/>
    <property type="match status" value="1"/>
</dbReference>
<comment type="similarity">
    <text evidence="1">Belongs to the protease inhibitor I39 (alpha-2-macroglobulin) family. Bacterial alpha-2-macroglobulin subfamily.</text>
</comment>
<evidence type="ECO:0000256" key="1">
    <source>
        <dbReference type="ARBA" id="ARBA00010556"/>
    </source>
</evidence>
<proteinExistence type="inferred from homology"/>
<dbReference type="SMART" id="SM00223">
    <property type="entry name" value="APPLE"/>
    <property type="match status" value="1"/>
</dbReference>
<keyword evidence="4" id="KW-1015">Disulfide bond</keyword>
<dbReference type="InterPro" id="IPR011626">
    <property type="entry name" value="Alpha-macroglobulin_TED"/>
</dbReference>
<evidence type="ECO:0000313" key="8">
    <source>
        <dbReference type="Proteomes" id="UP000332515"/>
    </source>
</evidence>
<dbReference type="PANTHER" id="PTHR40094">
    <property type="entry name" value="ALPHA-2-MACROGLOBULIN HOMOLOG"/>
    <property type="match status" value="1"/>
</dbReference>
<keyword evidence="8" id="KW-1185">Reference proteome</keyword>
<keyword evidence="2 5" id="KW-0732">Signal</keyword>
<evidence type="ECO:0000313" key="7">
    <source>
        <dbReference type="EMBL" id="MQT14470.1"/>
    </source>
</evidence>
<reference evidence="7 8" key="1">
    <citation type="submission" date="2019-09" db="EMBL/GenBank/DDBJ databases">
        <title>Segnochrobactrum spirostomi gen. nov., sp. nov., isolated from the ciliate Spirostomum cf. yagiui and description of a novel family, Segnochrobactraceae fam. nov. within the order Rhizobiales of the class Alphaproteobacteria.</title>
        <authorList>
            <person name="Akter S."/>
            <person name="Shazib S.U.A."/>
            <person name="Shin M.K."/>
        </authorList>
    </citation>
    <scope>NUCLEOTIDE SEQUENCE [LARGE SCALE GENOMIC DNA]</scope>
    <source>
        <strain evidence="7 8">Sp-1</strain>
    </source>
</reference>
<dbReference type="GO" id="GO:0006508">
    <property type="term" value="P:proteolysis"/>
    <property type="evidence" value="ECO:0007669"/>
    <property type="project" value="InterPro"/>
</dbReference>
<dbReference type="SMART" id="SM01360">
    <property type="entry name" value="A2M"/>
    <property type="match status" value="1"/>
</dbReference>
<evidence type="ECO:0000259" key="6">
    <source>
        <dbReference type="PROSITE" id="PS50948"/>
    </source>
</evidence>
<dbReference type="GO" id="GO:0004866">
    <property type="term" value="F:endopeptidase inhibitor activity"/>
    <property type="evidence" value="ECO:0007669"/>
    <property type="project" value="InterPro"/>
</dbReference>
<dbReference type="Pfam" id="PF00207">
    <property type="entry name" value="A2M"/>
    <property type="match status" value="1"/>
</dbReference>
<dbReference type="Pfam" id="PF21142">
    <property type="entry name" value="A2M_bMG2"/>
    <property type="match status" value="1"/>
</dbReference>
<feature type="chain" id="PRO_5025594085" evidence="5">
    <location>
        <begin position="30"/>
        <end position="1831"/>
    </location>
</feature>
<dbReference type="CDD" id="cd02891">
    <property type="entry name" value="A2M_like"/>
    <property type="match status" value="1"/>
</dbReference>
<dbReference type="InterPro" id="IPR008930">
    <property type="entry name" value="Terpenoid_cyclase/PrenylTrfase"/>
</dbReference>
<dbReference type="Pfam" id="PF00024">
    <property type="entry name" value="PAN_1"/>
    <property type="match status" value="1"/>
</dbReference>
<dbReference type="PIRSF" id="PIRSF038980">
    <property type="entry name" value="A2M_bac"/>
    <property type="match status" value="1"/>
</dbReference>
<dbReference type="InterPro" id="IPR001599">
    <property type="entry name" value="Macroglobln_a2"/>
</dbReference>
<dbReference type="InterPro" id="IPR021868">
    <property type="entry name" value="Alpha_2_Macroglob_MG3"/>
</dbReference>
<dbReference type="InterPro" id="IPR026284">
    <property type="entry name" value="A2MG_proteobact"/>
</dbReference>
<dbReference type="Pfam" id="PF17962">
    <property type="entry name" value="bMG6"/>
    <property type="match status" value="1"/>
</dbReference>
<gene>
    <name evidence="7" type="ORF">F0357_17800</name>
</gene>
<dbReference type="InterPro" id="IPR041246">
    <property type="entry name" value="Bact_MG10"/>
</dbReference>
<dbReference type="InterPro" id="IPR000177">
    <property type="entry name" value="Apple"/>
</dbReference>
<dbReference type="Gene3D" id="2.60.40.1930">
    <property type="match status" value="1"/>
</dbReference>
<feature type="signal peptide" evidence="5">
    <location>
        <begin position="1"/>
        <end position="29"/>
    </location>
</feature>
<dbReference type="Pfam" id="PF07678">
    <property type="entry name" value="TED_complement"/>
    <property type="match status" value="1"/>
</dbReference>
<dbReference type="Pfam" id="PF11974">
    <property type="entry name" value="bMG3"/>
    <property type="match status" value="1"/>
</dbReference>
<dbReference type="SMART" id="SM01419">
    <property type="entry name" value="Thiol-ester_cl"/>
    <property type="match status" value="1"/>
</dbReference>
<dbReference type="Proteomes" id="UP000332515">
    <property type="component" value="Unassembled WGS sequence"/>
</dbReference>
<dbReference type="SUPFAM" id="SSF57414">
    <property type="entry name" value="Hairpin loop containing domain-like"/>
    <property type="match status" value="1"/>
</dbReference>
<dbReference type="EMBL" id="VWNA01000001">
    <property type="protein sequence ID" value="MQT14470.1"/>
    <property type="molecule type" value="Genomic_DNA"/>
</dbReference>
<dbReference type="Pfam" id="PF01835">
    <property type="entry name" value="MG2"/>
    <property type="match status" value="1"/>
</dbReference>
<dbReference type="RefSeq" id="WP_153485253.1">
    <property type="nucleotide sequence ID" value="NZ_VWNA01000001.1"/>
</dbReference>
<dbReference type="InterPro" id="IPR047565">
    <property type="entry name" value="Alpha-macroglob_thiol-ester_cl"/>
</dbReference>
<name>A0A6A7Y5I2_9HYPH</name>
<dbReference type="Gene3D" id="1.50.10.20">
    <property type="match status" value="1"/>
</dbReference>
<dbReference type="SMART" id="SM01359">
    <property type="entry name" value="A2M_N_2"/>
    <property type="match status" value="1"/>
</dbReference>
<dbReference type="InterPro" id="IPR011625">
    <property type="entry name" value="A2M_N_BRD"/>
</dbReference>
<dbReference type="InterPro" id="IPR051802">
    <property type="entry name" value="YfhM-like"/>
</dbReference>
<dbReference type="InterPro" id="IPR041462">
    <property type="entry name" value="Bact_A2M_MG6"/>
</dbReference>
<evidence type="ECO:0000256" key="3">
    <source>
        <dbReference type="ARBA" id="ARBA00022737"/>
    </source>
</evidence>
<evidence type="ECO:0000256" key="2">
    <source>
        <dbReference type="ARBA" id="ARBA00022729"/>
    </source>
</evidence>
<dbReference type="SUPFAM" id="SSF48239">
    <property type="entry name" value="Terpenoid cyclases/Protein prenyltransferases"/>
    <property type="match status" value="1"/>
</dbReference>
<dbReference type="Pfam" id="PF17973">
    <property type="entry name" value="bMG10"/>
    <property type="match status" value="1"/>
</dbReference>
<dbReference type="InterPro" id="IPR002890">
    <property type="entry name" value="MG2"/>
</dbReference>
<dbReference type="InterPro" id="IPR049120">
    <property type="entry name" value="A2M_bMG2"/>
</dbReference>
<comment type="caution">
    <text evidence="7">The sequence shown here is derived from an EMBL/GenBank/DDBJ whole genome shotgun (WGS) entry which is preliminary data.</text>
</comment>
<dbReference type="PROSITE" id="PS50948">
    <property type="entry name" value="PAN"/>
    <property type="match status" value="1"/>
</dbReference>
<keyword evidence="3" id="KW-0677">Repeat</keyword>
<sequence>MAQTRFSAFRGRLAAAALTFALATGFAFGAAAQTSGTASGAASPAAGARQIDQLPGTDLPGFDYQVLREIPLSDCEAACLGDPVCRAYTYNTKAQWCFLKSDVGAPKPFSSAMSGRVVQSTAAAPAAAPLPLPPLDFLPSDVVTEASRFRSSVAAAARLNRDAGTVKAGLAVALVGGGAPAWLDAGTALLGEKTDDYSRQYTLRRDAASAAYIGLTLATTKAEQARALALLSLSFEAQSLWRAALDSLKESLALAPDPSLQAHYDSLREQYGFRILDYRVDSDTASPRICIQFSENLPKGRTDFSKYVVVAGQQNPAVSATGQELCVDGLKHGERYEVTIRSGVPSTVGESLLAPASYTIYVRDRRAAVRFPSSAYVLPRTGAKGVPVVSVNTDKVMLDLMRVGDRALVRTIVDGSFKSQLESYQVDQIANDTGAKVWSGEMDVKRVLNTEVTTAFPVDEALKTLAPGVYVLAARPEEQPSDTGGTRATQWFIVSDLGLASFSGADGIHAFVRSLATAKAVTGAEVRLIARNDDVLGTATTDAMGHTAFPPGLGRGTGGMTPSLLVASTADGDYAFLDLTAPSFDLTDRGVAGRVAPGPLDAFLYTERGVYRPGEVVHLTGLLRTADSHAPQAVPLTFVVERPDGVVYQRALVPDQGLGGRSLDVNLVSTAQRGTWRINAFSDPKADPIGSVTFLVEDFVPERMSLDLATKAKAIGPGQAVPVSLDANYLYGAPGSDLAIEGEILVKPADGGLAGFDGFHFGLVDDAFTPLRRPLFDLGRTDAKGHADVSVKLPTLDPTTQPLSADVILRVREAGGRAIERTITLPVAPQGPRLGIKPLFAGGQVGQGATAGFEIVAVAPDGSRTALPGAAWQLVKLDREYQWYNRDGRWDYFTTTSTERVASGTLDVAADGTVQVEAPVTWGNYRLEITAPGNDNASASYEFSAGWIAVGASADTPDVLEVGLDKTGYRPGDTATLHLKPQFAGTALVAVVADKLLHLETVEVPADGTDVKLTVGPDWTPGAYVVATLYRPMDVKAGRMPARAIGLDWLATDKALGSLGVTLAAPAEMRPRETLKVPVTLTGLDPGEEAYVTVAAVDVGILNLTRYEPPDPTTWFLGQRRLGAAIRDLYGSLIDSLSATRGTIRTGGDQAAPFASSTVATQELVARYSGLLKVGPDGKATAEFAIPAFNGTVKVMAVAWSKAKVGQASADVIVRDPVVVTGSLPRVMAPGDESRLRLDFDNVSGPAGDYAVAIKSDGPVSAGTVAPSVTLAEHAKATLEVPLATAGIGTATLSLTVTAPNGEHYDQTFRLNVRPAAPPSSSRTLSALSPGESLQIGADQLEGLVPDGARLSLSVSAGFGIDVPGLLADLDRYPYGCAEQTTSRALPLLYFNSVAASIGFGTDDAIHKRVQTAIERLLQFQSASGSFGLWGPNDANDMWLDAYITDFLTRARAKGYQVPDQAFSQALDRLQNDLSYNSNFEAGGGGAVAYTLYVLARNGRASIGDLRYFADDKLASFGTGLAQAQIAAGLAFYGDEARSKAAFETAAETLAKGGADNLASFSDYGTPVRDAAAALTLVAEAGNDQKALAQISNLLQSELGETDYASTQEAAWMLLAANALSGHDAGLKLAVDGAPQKGAVFRRVGLADLTRQPITVTNDGKNPVAVTVTAEGVPLEPEPADSNDITLTRDYYHLDGTPFTGDHVGQNERLIAVLTIKADAADAAPNLIVADLLPGGFEIENPDLVTSADLSAFPWLSNDVQPAHTEFRDDRFVAAFGPGTDLSQGVTVAYMVRAVSPGRFAWPAALAEDMYALGTFARTAPGTLTVTAAKP</sequence>
<accession>A0A6A7Y5I2</accession>
<dbReference type="InterPro" id="IPR003609">
    <property type="entry name" value="Pan_app"/>
</dbReference>
<dbReference type="CDD" id="cd01100">
    <property type="entry name" value="APPLE_Factor_XI_like"/>
    <property type="match status" value="1"/>
</dbReference>
<evidence type="ECO:0000256" key="4">
    <source>
        <dbReference type="ARBA" id="ARBA00023157"/>
    </source>
</evidence>
<feature type="domain" description="Apple" evidence="6">
    <location>
        <begin position="46"/>
        <end position="122"/>
    </location>
</feature>